<reference evidence="1" key="2">
    <citation type="journal article" date="2015" name="Fish Shellfish Immunol.">
        <title>Early steps in the European eel (Anguilla anguilla)-Vibrio vulnificus interaction in the gills: Role of the RtxA13 toxin.</title>
        <authorList>
            <person name="Callol A."/>
            <person name="Pajuelo D."/>
            <person name="Ebbesson L."/>
            <person name="Teles M."/>
            <person name="MacKenzie S."/>
            <person name="Amaro C."/>
        </authorList>
    </citation>
    <scope>NUCLEOTIDE SEQUENCE</scope>
</reference>
<proteinExistence type="predicted"/>
<reference evidence="1" key="1">
    <citation type="submission" date="2014-11" db="EMBL/GenBank/DDBJ databases">
        <authorList>
            <person name="Amaro Gonzalez C."/>
        </authorList>
    </citation>
    <scope>NUCLEOTIDE SEQUENCE</scope>
</reference>
<evidence type="ECO:0000313" key="1">
    <source>
        <dbReference type="EMBL" id="JAH30864.1"/>
    </source>
</evidence>
<dbReference type="EMBL" id="GBXM01077713">
    <property type="protein sequence ID" value="JAH30864.1"/>
    <property type="molecule type" value="Transcribed_RNA"/>
</dbReference>
<protein>
    <submittedName>
        <fullName evidence="1">Uncharacterized protein</fullName>
    </submittedName>
</protein>
<accession>A0A0E9RP58</accession>
<sequence length="76" mass="8820">MVLYTAMPFSMVFVKCLHKMPVPSLCLLSFQHSSVKYIVYKNIKISVFYFHLIIFLKKLQMFFCICTVGADCINSV</sequence>
<name>A0A0E9RP58_ANGAN</name>
<dbReference type="AlphaFoldDB" id="A0A0E9RP58"/>
<organism evidence="1">
    <name type="scientific">Anguilla anguilla</name>
    <name type="common">European freshwater eel</name>
    <name type="synonym">Muraena anguilla</name>
    <dbReference type="NCBI Taxonomy" id="7936"/>
    <lineage>
        <taxon>Eukaryota</taxon>
        <taxon>Metazoa</taxon>
        <taxon>Chordata</taxon>
        <taxon>Craniata</taxon>
        <taxon>Vertebrata</taxon>
        <taxon>Euteleostomi</taxon>
        <taxon>Actinopterygii</taxon>
        <taxon>Neopterygii</taxon>
        <taxon>Teleostei</taxon>
        <taxon>Anguilliformes</taxon>
        <taxon>Anguillidae</taxon>
        <taxon>Anguilla</taxon>
    </lineage>
</organism>